<dbReference type="AlphaFoldDB" id="A0ABD3B5P8"/>
<dbReference type="Pfam" id="PF13456">
    <property type="entry name" value="RVT_3"/>
    <property type="match status" value="1"/>
</dbReference>
<dbReference type="InterPro" id="IPR053151">
    <property type="entry name" value="RNase_H-like"/>
</dbReference>
<dbReference type="InterPro" id="IPR002156">
    <property type="entry name" value="RNaseH_domain"/>
</dbReference>
<proteinExistence type="predicted"/>
<dbReference type="Proteomes" id="UP001630127">
    <property type="component" value="Unassembled WGS sequence"/>
</dbReference>
<dbReference type="PANTHER" id="PTHR47723">
    <property type="entry name" value="OS05G0353850 PROTEIN"/>
    <property type="match status" value="1"/>
</dbReference>
<dbReference type="PROSITE" id="PS50879">
    <property type="entry name" value="RNASE_H_1"/>
    <property type="match status" value="1"/>
</dbReference>
<keyword evidence="3" id="KW-1185">Reference proteome</keyword>
<feature type="domain" description="RNase H type-1" evidence="1">
    <location>
        <begin position="9"/>
        <end position="132"/>
    </location>
</feature>
<sequence>MLLGWEFPRQGWVKLNVDGSAIGYPGSAGGGDLLRNDQGLRIFGFAVIIGKSTSLVAELWAIWKGLEISWDLGLKHLEIESDSLLGVQIIQEATENHQHYNLINHIRELLSRDWECRLSREKETLVLISFPR</sequence>
<dbReference type="EMBL" id="JBJUIK010000001">
    <property type="protein sequence ID" value="KAL3538875.1"/>
    <property type="molecule type" value="Genomic_DNA"/>
</dbReference>
<dbReference type="SUPFAM" id="SSF53098">
    <property type="entry name" value="Ribonuclease H-like"/>
    <property type="match status" value="1"/>
</dbReference>
<evidence type="ECO:0000313" key="3">
    <source>
        <dbReference type="Proteomes" id="UP001630127"/>
    </source>
</evidence>
<dbReference type="PANTHER" id="PTHR47723:SF19">
    <property type="entry name" value="POLYNUCLEOTIDYL TRANSFERASE, RIBONUCLEASE H-LIKE SUPERFAMILY PROTEIN"/>
    <property type="match status" value="1"/>
</dbReference>
<gene>
    <name evidence="2" type="ORF">ACH5RR_002241</name>
</gene>
<evidence type="ECO:0000259" key="1">
    <source>
        <dbReference type="PROSITE" id="PS50879"/>
    </source>
</evidence>
<dbReference type="InterPro" id="IPR036397">
    <property type="entry name" value="RNaseH_sf"/>
</dbReference>
<name>A0ABD3B5P8_9GENT</name>
<reference evidence="2 3" key="1">
    <citation type="submission" date="2024-11" db="EMBL/GenBank/DDBJ databases">
        <title>A near-complete genome assembly of Cinchona calisaya.</title>
        <authorList>
            <person name="Lian D.C."/>
            <person name="Zhao X.W."/>
            <person name="Wei L."/>
        </authorList>
    </citation>
    <scope>NUCLEOTIDE SEQUENCE [LARGE SCALE GENOMIC DNA]</scope>
    <source>
        <tissue evidence="2">Nenye</tissue>
    </source>
</reference>
<dbReference type="InterPro" id="IPR044730">
    <property type="entry name" value="RNase_H-like_dom_plant"/>
</dbReference>
<organism evidence="2 3">
    <name type="scientific">Cinchona calisaya</name>
    <dbReference type="NCBI Taxonomy" id="153742"/>
    <lineage>
        <taxon>Eukaryota</taxon>
        <taxon>Viridiplantae</taxon>
        <taxon>Streptophyta</taxon>
        <taxon>Embryophyta</taxon>
        <taxon>Tracheophyta</taxon>
        <taxon>Spermatophyta</taxon>
        <taxon>Magnoliopsida</taxon>
        <taxon>eudicotyledons</taxon>
        <taxon>Gunneridae</taxon>
        <taxon>Pentapetalae</taxon>
        <taxon>asterids</taxon>
        <taxon>lamiids</taxon>
        <taxon>Gentianales</taxon>
        <taxon>Rubiaceae</taxon>
        <taxon>Cinchonoideae</taxon>
        <taxon>Cinchoneae</taxon>
        <taxon>Cinchona</taxon>
    </lineage>
</organism>
<dbReference type="Gene3D" id="3.30.420.10">
    <property type="entry name" value="Ribonuclease H-like superfamily/Ribonuclease H"/>
    <property type="match status" value="1"/>
</dbReference>
<dbReference type="InterPro" id="IPR012337">
    <property type="entry name" value="RNaseH-like_sf"/>
</dbReference>
<accession>A0ABD3B5P8</accession>
<dbReference type="CDD" id="cd06222">
    <property type="entry name" value="RNase_H_like"/>
    <property type="match status" value="1"/>
</dbReference>
<comment type="caution">
    <text evidence="2">The sequence shown here is derived from an EMBL/GenBank/DDBJ whole genome shotgun (WGS) entry which is preliminary data.</text>
</comment>
<evidence type="ECO:0000313" key="2">
    <source>
        <dbReference type="EMBL" id="KAL3538875.1"/>
    </source>
</evidence>
<protein>
    <recommendedName>
        <fullName evidence="1">RNase H type-1 domain-containing protein</fullName>
    </recommendedName>
</protein>